<dbReference type="AlphaFoldDB" id="A0A6B9Q904"/>
<keyword evidence="4 7" id="KW-0812">Transmembrane</keyword>
<evidence type="ECO:0000256" key="3">
    <source>
        <dbReference type="ARBA" id="ARBA00021009"/>
    </source>
</evidence>
<feature type="transmembrane region" description="Helical" evidence="9">
    <location>
        <begin position="291"/>
        <end position="310"/>
    </location>
</feature>
<dbReference type="GO" id="GO:0008137">
    <property type="term" value="F:NADH dehydrogenase (ubiquinone) activity"/>
    <property type="evidence" value="ECO:0007669"/>
    <property type="project" value="UniProtKB-EC"/>
</dbReference>
<accession>A0A6B9Q904</accession>
<keyword evidence="7" id="KW-0520">NAD</keyword>
<evidence type="ECO:0000256" key="2">
    <source>
        <dbReference type="ARBA" id="ARBA00010535"/>
    </source>
</evidence>
<organism evidence="10">
    <name type="scientific">Nipponacmea fuscoviridis</name>
    <dbReference type="NCBI Taxonomy" id="225302"/>
    <lineage>
        <taxon>Eukaryota</taxon>
        <taxon>Metazoa</taxon>
        <taxon>Spiralia</taxon>
        <taxon>Lophotrochozoa</taxon>
        <taxon>Mollusca</taxon>
        <taxon>Gastropoda</taxon>
        <taxon>Patellogastropoda</taxon>
        <taxon>Lottioidea</taxon>
        <taxon>Lottiidae</taxon>
        <taxon>Nipponacmea</taxon>
    </lineage>
</organism>
<evidence type="ECO:0000256" key="8">
    <source>
        <dbReference type="RuleBase" id="RU000473"/>
    </source>
</evidence>
<feature type="transmembrane region" description="Helical" evidence="9">
    <location>
        <begin position="172"/>
        <end position="192"/>
    </location>
</feature>
<geneLocation type="mitochondrion" evidence="10"/>
<feature type="transmembrane region" description="Helical" evidence="9">
    <location>
        <begin position="6"/>
        <end position="24"/>
    </location>
</feature>
<dbReference type="HAMAP" id="MF_01350">
    <property type="entry name" value="NDH1_NuoH"/>
    <property type="match status" value="1"/>
</dbReference>
<dbReference type="InterPro" id="IPR001694">
    <property type="entry name" value="NADH_UbQ_OxRdtase_su1/FPO"/>
</dbReference>
<dbReference type="GO" id="GO:0005743">
    <property type="term" value="C:mitochondrial inner membrane"/>
    <property type="evidence" value="ECO:0007669"/>
    <property type="project" value="UniProtKB-SubCell"/>
</dbReference>
<evidence type="ECO:0000256" key="5">
    <source>
        <dbReference type="ARBA" id="ARBA00022989"/>
    </source>
</evidence>
<dbReference type="GO" id="GO:0003954">
    <property type="term" value="F:NADH dehydrogenase activity"/>
    <property type="evidence" value="ECO:0007669"/>
    <property type="project" value="TreeGrafter"/>
</dbReference>
<dbReference type="PANTHER" id="PTHR11432">
    <property type="entry name" value="NADH DEHYDROGENASE SUBUNIT 1"/>
    <property type="match status" value="1"/>
</dbReference>
<dbReference type="InterPro" id="IPR018086">
    <property type="entry name" value="NADH_UbQ_OxRdtase_su1_CS"/>
</dbReference>
<dbReference type="CTD" id="4535"/>
<evidence type="ECO:0000256" key="1">
    <source>
        <dbReference type="ARBA" id="ARBA00004141"/>
    </source>
</evidence>
<protein>
    <recommendedName>
        <fullName evidence="3 8">NADH-ubiquinone oxidoreductase chain 1</fullName>
        <ecNumber evidence="8">7.1.1.2</ecNumber>
    </recommendedName>
</protein>
<sequence length="311" mass="34773">MAFMVSHVFTMVSVMIAVAYFTLFERKVLASVQMRKGPNKVGLVGLAQPFADAVKLFTKEMTRVEASNRFSYWVAPMLGLIISLCMWELAPYHSSLVYFTWGALLFLCGSSAAVYPIILAGWASNSKYAMLGAMRAIAQTISYEVCMGLILFSSCLMSSSMDLVEVSERLNFTWMAFICPPMFIMWLMCVLAETNRAPFDFAEGESELVSGFNVEYGAVGFSMIFMAEYSNILLMGVITSCVFLGGGSSPVVALKTVSVCYFVVLARAALPRYRYDLLMYLTWKKLLPMTLSLLFFLLGVKFLMSVIYFWS</sequence>
<feature type="transmembrane region" description="Helical" evidence="9">
    <location>
        <begin position="96"/>
        <end position="120"/>
    </location>
</feature>
<feature type="transmembrane region" description="Helical" evidence="9">
    <location>
        <begin position="70"/>
        <end position="90"/>
    </location>
</feature>
<dbReference type="RefSeq" id="YP_010184811.1">
    <property type="nucleotide sequence ID" value="NC_058306.1"/>
</dbReference>
<name>A0A6B9Q904_9GAST</name>
<evidence type="ECO:0000256" key="4">
    <source>
        <dbReference type="ARBA" id="ARBA00022692"/>
    </source>
</evidence>
<dbReference type="PROSITE" id="PS00667">
    <property type="entry name" value="COMPLEX1_ND1_1"/>
    <property type="match status" value="1"/>
</dbReference>
<dbReference type="Pfam" id="PF00146">
    <property type="entry name" value="NADHdh"/>
    <property type="match status" value="1"/>
</dbReference>
<gene>
    <name evidence="10" type="primary">ND1</name>
</gene>
<comment type="similarity">
    <text evidence="2 7">Belongs to the complex I subunit 1 family.</text>
</comment>
<comment type="catalytic activity">
    <reaction evidence="8">
        <text>a ubiquinone + NADH + 5 H(+)(in) = a ubiquinol + NAD(+) + 4 H(+)(out)</text>
        <dbReference type="Rhea" id="RHEA:29091"/>
        <dbReference type="Rhea" id="RHEA-COMP:9565"/>
        <dbReference type="Rhea" id="RHEA-COMP:9566"/>
        <dbReference type="ChEBI" id="CHEBI:15378"/>
        <dbReference type="ChEBI" id="CHEBI:16389"/>
        <dbReference type="ChEBI" id="CHEBI:17976"/>
        <dbReference type="ChEBI" id="CHEBI:57540"/>
        <dbReference type="ChEBI" id="CHEBI:57945"/>
        <dbReference type="EC" id="7.1.1.2"/>
    </reaction>
</comment>
<dbReference type="PROSITE" id="PS00668">
    <property type="entry name" value="COMPLEX1_ND1_2"/>
    <property type="match status" value="1"/>
</dbReference>
<keyword evidence="8 10" id="KW-0496">Mitochondrion</keyword>
<comment type="subcellular location">
    <subcellularLocation>
        <location evidence="1">Membrane</location>
        <topology evidence="1">Multi-pass membrane protein</topology>
    </subcellularLocation>
    <subcellularLocation>
        <location evidence="7">Mitochondrion inner membrane</location>
        <topology evidence="7">Multi-pass membrane protein</topology>
    </subcellularLocation>
</comment>
<dbReference type="EC" id="7.1.1.2" evidence="8"/>
<dbReference type="PANTHER" id="PTHR11432:SF3">
    <property type="entry name" value="NADH-UBIQUINONE OXIDOREDUCTASE CHAIN 1"/>
    <property type="match status" value="1"/>
</dbReference>
<feature type="transmembrane region" description="Helical" evidence="9">
    <location>
        <begin position="141"/>
        <end position="160"/>
    </location>
</feature>
<dbReference type="GeneID" id="68212748"/>
<dbReference type="GO" id="GO:0009060">
    <property type="term" value="P:aerobic respiration"/>
    <property type="evidence" value="ECO:0007669"/>
    <property type="project" value="TreeGrafter"/>
</dbReference>
<evidence type="ECO:0000313" key="10">
    <source>
        <dbReference type="EMBL" id="QHE50295.1"/>
    </source>
</evidence>
<keyword evidence="5 9" id="KW-1133">Transmembrane helix</keyword>
<reference evidence="10" key="1">
    <citation type="submission" date="2019-01" db="EMBL/GenBank/DDBJ databases">
        <authorList>
            <person name="Feng J."/>
        </authorList>
    </citation>
    <scope>NUCLEOTIDE SEQUENCE</scope>
</reference>
<dbReference type="EMBL" id="MK395167">
    <property type="protein sequence ID" value="QHE50295.1"/>
    <property type="molecule type" value="Genomic_DNA"/>
</dbReference>
<keyword evidence="8" id="KW-0830">Ubiquinone</keyword>
<evidence type="ECO:0000256" key="7">
    <source>
        <dbReference type="RuleBase" id="RU000471"/>
    </source>
</evidence>
<keyword evidence="6 9" id="KW-0472">Membrane</keyword>
<feature type="transmembrane region" description="Helical" evidence="9">
    <location>
        <begin position="229"/>
        <end position="246"/>
    </location>
</feature>
<evidence type="ECO:0000256" key="9">
    <source>
        <dbReference type="SAM" id="Phobius"/>
    </source>
</evidence>
<proteinExistence type="inferred from homology"/>
<evidence type="ECO:0000256" key="6">
    <source>
        <dbReference type="ARBA" id="ARBA00023136"/>
    </source>
</evidence>